<evidence type="ECO:0000313" key="3">
    <source>
        <dbReference type="Proteomes" id="UP000628736"/>
    </source>
</evidence>
<dbReference type="AlphaFoldDB" id="A0A8J6J604"/>
<gene>
    <name evidence="2" type="ORF">H8S11_00075</name>
</gene>
<name>A0A8J6J604_9FIRM</name>
<keyword evidence="3" id="KW-1185">Reference proteome</keyword>
<keyword evidence="1" id="KW-1133">Transmembrane helix</keyword>
<proteinExistence type="predicted"/>
<feature type="transmembrane region" description="Helical" evidence="1">
    <location>
        <begin position="43"/>
        <end position="61"/>
    </location>
</feature>
<accession>A0A8J6J604</accession>
<sequence>MANYREFISKRECLVNAVLWSVIPALQIGLLLFFPDRLSGNMFWWYVALLLLQSLSCAFHWRRWLAYDKSPRND</sequence>
<reference evidence="2" key="1">
    <citation type="submission" date="2020-08" db="EMBL/GenBank/DDBJ databases">
        <title>Genome public.</title>
        <authorList>
            <person name="Liu C."/>
            <person name="Sun Q."/>
        </authorList>
    </citation>
    <scope>NUCLEOTIDE SEQUENCE</scope>
    <source>
        <strain evidence="2">NSJ-23</strain>
    </source>
</reference>
<comment type="caution">
    <text evidence="2">The sequence shown here is derived from an EMBL/GenBank/DDBJ whole genome shotgun (WGS) entry which is preliminary data.</text>
</comment>
<keyword evidence="1" id="KW-0472">Membrane</keyword>
<evidence type="ECO:0000256" key="1">
    <source>
        <dbReference type="SAM" id="Phobius"/>
    </source>
</evidence>
<dbReference type="Proteomes" id="UP000628736">
    <property type="component" value="Unassembled WGS sequence"/>
</dbReference>
<feature type="transmembrane region" description="Helical" evidence="1">
    <location>
        <begin position="12"/>
        <end position="31"/>
    </location>
</feature>
<keyword evidence="1" id="KW-0812">Transmembrane</keyword>
<dbReference type="RefSeq" id="WP_186851774.1">
    <property type="nucleotide sequence ID" value="NZ_JACOPO010000001.1"/>
</dbReference>
<organism evidence="2 3">
    <name type="scientific">Flintibacter hominis</name>
    <dbReference type="NCBI Taxonomy" id="2763048"/>
    <lineage>
        <taxon>Bacteria</taxon>
        <taxon>Bacillati</taxon>
        <taxon>Bacillota</taxon>
        <taxon>Clostridia</taxon>
        <taxon>Eubacteriales</taxon>
        <taxon>Flintibacter</taxon>
    </lineage>
</organism>
<evidence type="ECO:0000313" key="2">
    <source>
        <dbReference type="EMBL" id="MBC5721226.1"/>
    </source>
</evidence>
<protein>
    <submittedName>
        <fullName evidence="2">Uncharacterized protein</fullName>
    </submittedName>
</protein>
<dbReference type="EMBL" id="JACOPO010000001">
    <property type="protein sequence ID" value="MBC5721226.1"/>
    <property type="molecule type" value="Genomic_DNA"/>
</dbReference>